<accession>A0A0B7MVB2</accession>
<dbReference type="Proteomes" id="UP000054107">
    <property type="component" value="Unassembled WGS sequence"/>
</dbReference>
<proteinExistence type="predicted"/>
<evidence type="ECO:0008006" key="3">
    <source>
        <dbReference type="Google" id="ProtNLM"/>
    </source>
</evidence>
<dbReference type="STRING" id="35722.A0A0B7MVB2"/>
<evidence type="ECO:0000313" key="1">
    <source>
        <dbReference type="EMBL" id="CEP09991.1"/>
    </source>
</evidence>
<protein>
    <recommendedName>
        <fullName evidence="3">Protein Abitram</fullName>
    </recommendedName>
</protein>
<gene>
    <name evidence="1" type="primary">PARPA_03608.1 scaffold 9253</name>
</gene>
<keyword evidence="2" id="KW-1185">Reference proteome</keyword>
<dbReference type="OrthoDB" id="48130at2759"/>
<evidence type="ECO:0000313" key="2">
    <source>
        <dbReference type="Proteomes" id="UP000054107"/>
    </source>
</evidence>
<organism evidence="1 2">
    <name type="scientific">Parasitella parasitica</name>
    <dbReference type="NCBI Taxonomy" id="35722"/>
    <lineage>
        <taxon>Eukaryota</taxon>
        <taxon>Fungi</taxon>
        <taxon>Fungi incertae sedis</taxon>
        <taxon>Mucoromycota</taxon>
        <taxon>Mucoromycotina</taxon>
        <taxon>Mucoromycetes</taxon>
        <taxon>Mucorales</taxon>
        <taxon>Mucorineae</taxon>
        <taxon>Mucoraceae</taxon>
        <taxon>Parasitella</taxon>
    </lineage>
</organism>
<sequence>MDGEADYDIIKYEKLTSSWNKDPTAFLSLYYSLFYKKSQDLVIYVRQAPSKVCVLGMSTFPSQLARINMHTELVSQKVKKDTILCDLLDASDQIIGHVKAEMEGKLLELNSRFATESLDVLLGGNHFMDIGFIAIILPKVEDTAVQLRDFQTEDEYNSQRKQMS</sequence>
<reference evidence="1 2" key="1">
    <citation type="submission" date="2014-09" db="EMBL/GenBank/DDBJ databases">
        <authorList>
            <person name="Ellenberger Sabrina"/>
        </authorList>
    </citation>
    <scope>NUCLEOTIDE SEQUENCE [LARGE SCALE GENOMIC DNA]</scope>
    <source>
        <strain evidence="1 2">CBS 412.66</strain>
    </source>
</reference>
<dbReference type="AlphaFoldDB" id="A0A0B7MVB2"/>
<name>A0A0B7MVB2_9FUNG</name>
<dbReference type="EMBL" id="LN723087">
    <property type="protein sequence ID" value="CEP09991.1"/>
    <property type="molecule type" value="Genomic_DNA"/>
</dbReference>